<keyword evidence="7 9" id="KW-0030">Aminoacyl-tRNA synthetase</keyword>
<dbReference type="SUPFAM" id="SSF52374">
    <property type="entry name" value="Nucleotidylyl transferase"/>
    <property type="match status" value="1"/>
</dbReference>
<evidence type="ECO:0000256" key="8">
    <source>
        <dbReference type="NCBIfam" id="TIGR00233"/>
    </source>
</evidence>
<dbReference type="GO" id="GO:0005829">
    <property type="term" value="C:cytosol"/>
    <property type="evidence" value="ECO:0007669"/>
    <property type="project" value="TreeGrafter"/>
</dbReference>
<keyword evidence="4 9" id="KW-0547">Nucleotide-binding</keyword>
<reference evidence="11" key="1">
    <citation type="submission" date="2017-09" db="EMBL/GenBank/DDBJ databases">
        <title>Depth-based differentiation of microbial function through sediment-hosted aquifers and enrichment of novel symbionts in the deep terrestrial subsurface.</title>
        <authorList>
            <person name="Probst A.J."/>
            <person name="Ladd B."/>
            <person name="Jarett J.K."/>
            <person name="Geller-Mcgrath D.E."/>
            <person name="Sieber C.M.K."/>
            <person name="Emerson J.B."/>
            <person name="Anantharaman K."/>
            <person name="Thomas B.C."/>
            <person name="Malmstrom R."/>
            <person name="Stieglmeier M."/>
            <person name="Klingl A."/>
            <person name="Woyke T."/>
            <person name="Ryan C.M."/>
            <person name="Banfield J.F."/>
        </authorList>
    </citation>
    <scope>NUCLEOTIDE SEQUENCE [LARGE SCALE GENOMIC DNA]</scope>
</reference>
<evidence type="ECO:0000256" key="4">
    <source>
        <dbReference type="ARBA" id="ARBA00022741"/>
    </source>
</evidence>
<comment type="similarity">
    <text evidence="1 9">Belongs to the class-I aminoacyl-tRNA synthetase family.</text>
</comment>
<organism evidence="10 11">
    <name type="scientific">Candidatus Roizmanbacteria bacterium CG10_big_fil_rev_8_21_14_0_10_45_7</name>
    <dbReference type="NCBI Taxonomy" id="1974854"/>
    <lineage>
        <taxon>Bacteria</taxon>
        <taxon>Candidatus Roizmaniibacteriota</taxon>
    </lineage>
</organism>
<evidence type="ECO:0000256" key="1">
    <source>
        <dbReference type="ARBA" id="ARBA00005594"/>
    </source>
</evidence>
<evidence type="ECO:0000256" key="6">
    <source>
        <dbReference type="ARBA" id="ARBA00022917"/>
    </source>
</evidence>
<keyword evidence="6 9" id="KW-0648">Protein biosynthesis</keyword>
<dbReference type="EMBL" id="PFEE01000056">
    <property type="protein sequence ID" value="PJE63585.1"/>
    <property type="molecule type" value="Genomic_DNA"/>
</dbReference>
<evidence type="ECO:0000256" key="3">
    <source>
        <dbReference type="ARBA" id="ARBA00022598"/>
    </source>
</evidence>
<dbReference type="EC" id="6.1.1.2" evidence="2 8"/>
<dbReference type="PANTHER" id="PTHR43766">
    <property type="entry name" value="TRYPTOPHAN--TRNA LIGASE, MITOCHONDRIAL"/>
    <property type="match status" value="1"/>
</dbReference>
<dbReference type="PANTHER" id="PTHR43766:SF1">
    <property type="entry name" value="TRYPTOPHAN--TRNA LIGASE, MITOCHONDRIAL"/>
    <property type="match status" value="1"/>
</dbReference>
<gene>
    <name evidence="10" type="primary">trpS</name>
    <name evidence="10" type="ORF">COU89_02565</name>
</gene>
<accession>A0A2M8KUI4</accession>
<dbReference type="Gene3D" id="3.40.50.620">
    <property type="entry name" value="HUPs"/>
    <property type="match status" value="1"/>
</dbReference>
<dbReference type="PROSITE" id="PS00178">
    <property type="entry name" value="AA_TRNA_LIGASE_I"/>
    <property type="match status" value="1"/>
</dbReference>
<dbReference type="InterPro" id="IPR050203">
    <property type="entry name" value="Trp-tRNA_synthetase"/>
</dbReference>
<dbReference type="InterPro" id="IPR002305">
    <property type="entry name" value="aa-tRNA-synth_Ic"/>
</dbReference>
<dbReference type="InterPro" id="IPR001412">
    <property type="entry name" value="aa-tRNA-synth_I_CS"/>
</dbReference>
<protein>
    <recommendedName>
        <fullName evidence="2 8">Tryptophan--tRNA ligase</fullName>
        <ecNumber evidence="2 8">6.1.1.2</ecNumber>
    </recommendedName>
</protein>
<evidence type="ECO:0000256" key="9">
    <source>
        <dbReference type="RuleBase" id="RU363036"/>
    </source>
</evidence>
<name>A0A2M8KUI4_9BACT</name>
<dbReference type="InterPro" id="IPR014729">
    <property type="entry name" value="Rossmann-like_a/b/a_fold"/>
</dbReference>
<keyword evidence="3 9" id="KW-0436">Ligase</keyword>
<dbReference type="Proteomes" id="UP000231569">
    <property type="component" value="Unassembled WGS sequence"/>
</dbReference>
<comment type="caution">
    <text evidence="10">The sequence shown here is derived from an EMBL/GenBank/DDBJ whole genome shotgun (WGS) entry which is preliminary data.</text>
</comment>
<dbReference type="GO" id="GO:0005524">
    <property type="term" value="F:ATP binding"/>
    <property type="evidence" value="ECO:0007669"/>
    <property type="project" value="UniProtKB-KW"/>
</dbReference>
<dbReference type="Gene3D" id="1.10.240.10">
    <property type="entry name" value="Tyrosyl-Transfer RNA Synthetase"/>
    <property type="match status" value="1"/>
</dbReference>
<evidence type="ECO:0000313" key="11">
    <source>
        <dbReference type="Proteomes" id="UP000231569"/>
    </source>
</evidence>
<dbReference type="GO" id="GO:0004830">
    <property type="term" value="F:tryptophan-tRNA ligase activity"/>
    <property type="evidence" value="ECO:0007669"/>
    <property type="project" value="UniProtKB-UniRule"/>
</dbReference>
<dbReference type="GO" id="GO:0006436">
    <property type="term" value="P:tryptophanyl-tRNA aminoacylation"/>
    <property type="evidence" value="ECO:0007669"/>
    <property type="project" value="UniProtKB-UniRule"/>
</dbReference>
<evidence type="ECO:0000256" key="5">
    <source>
        <dbReference type="ARBA" id="ARBA00022840"/>
    </source>
</evidence>
<evidence type="ECO:0000256" key="2">
    <source>
        <dbReference type="ARBA" id="ARBA00013161"/>
    </source>
</evidence>
<proteinExistence type="inferred from homology"/>
<feature type="non-terminal residue" evidence="10">
    <location>
        <position position="269"/>
    </location>
</feature>
<evidence type="ECO:0000313" key="10">
    <source>
        <dbReference type="EMBL" id="PJE63585.1"/>
    </source>
</evidence>
<dbReference type="Pfam" id="PF00579">
    <property type="entry name" value="tRNA-synt_1b"/>
    <property type="match status" value="1"/>
</dbReference>
<dbReference type="NCBIfam" id="TIGR00233">
    <property type="entry name" value="trpS"/>
    <property type="match status" value="1"/>
</dbReference>
<dbReference type="CDD" id="cd00806">
    <property type="entry name" value="TrpRS_core"/>
    <property type="match status" value="1"/>
</dbReference>
<dbReference type="AlphaFoldDB" id="A0A2M8KUI4"/>
<dbReference type="InterPro" id="IPR002306">
    <property type="entry name" value="Trp-tRNA-ligase"/>
</dbReference>
<dbReference type="PRINTS" id="PR01039">
    <property type="entry name" value="TRNASYNTHTRP"/>
</dbReference>
<keyword evidence="5 9" id="KW-0067">ATP-binding</keyword>
<evidence type="ECO:0000256" key="7">
    <source>
        <dbReference type="ARBA" id="ARBA00023146"/>
    </source>
</evidence>
<sequence length="269" mass="29987">MATIFSGIQPSAQAPHIGNYIGALKQWIELQSGNDALYCVVDLHALTVPQDPNKLHESIDQTYALLLSIGLDPEKSTVFVQSHVPAHAQLGWVLQTISTMGELSRMTQFKDKSAKFKDSIPSGLFTYPTLMAADIVLYDTQIVPVGEDQIQHVELARNLAQRFNNRFGETFVVPHVQIKKEGARIMSLSDPTKKMSKSDENKHAAVFLNDTPDMIAEKFARAVTDSQTEIIFDPARNGLYNLLLIYKILTGKSEMEIEQECAGKGYKEF</sequence>